<organism evidence="1 2">
    <name type="scientific">Actinokineospora diospyrosa</name>
    <dbReference type="NCBI Taxonomy" id="103728"/>
    <lineage>
        <taxon>Bacteria</taxon>
        <taxon>Bacillati</taxon>
        <taxon>Actinomycetota</taxon>
        <taxon>Actinomycetes</taxon>
        <taxon>Pseudonocardiales</taxon>
        <taxon>Pseudonocardiaceae</taxon>
        <taxon>Actinokineospora</taxon>
    </lineage>
</organism>
<accession>A0ABT1I6C8</accession>
<dbReference type="Proteomes" id="UP001205185">
    <property type="component" value="Unassembled WGS sequence"/>
</dbReference>
<protein>
    <submittedName>
        <fullName evidence="1">Uncharacterized protein</fullName>
    </submittedName>
</protein>
<reference evidence="1 2" key="1">
    <citation type="submission" date="2022-06" db="EMBL/GenBank/DDBJ databases">
        <title>Genomic Encyclopedia of Archaeal and Bacterial Type Strains, Phase II (KMG-II): from individual species to whole genera.</title>
        <authorList>
            <person name="Goeker M."/>
        </authorList>
    </citation>
    <scope>NUCLEOTIDE SEQUENCE [LARGE SCALE GENOMIC DNA]</scope>
    <source>
        <strain evidence="1 2">DSM 44255</strain>
    </source>
</reference>
<evidence type="ECO:0000313" key="1">
    <source>
        <dbReference type="EMBL" id="MCP2268164.1"/>
    </source>
</evidence>
<keyword evidence="2" id="KW-1185">Reference proteome</keyword>
<dbReference type="EMBL" id="JAMTCO010000002">
    <property type="protein sequence ID" value="MCP2268164.1"/>
    <property type="molecule type" value="Genomic_DNA"/>
</dbReference>
<proteinExistence type="predicted"/>
<comment type="caution">
    <text evidence="1">The sequence shown here is derived from an EMBL/GenBank/DDBJ whole genome shotgun (WGS) entry which is preliminary data.</text>
</comment>
<gene>
    <name evidence="1" type="ORF">LV75_000650</name>
</gene>
<evidence type="ECO:0000313" key="2">
    <source>
        <dbReference type="Proteomes" id="UP001205185"/>
    </source>
</evidence>
<sequence length="103" mass="10930">MLQSLFEAVSLSVAPTDDGAHVTISVRLPGDTLPEIISTAETINTMIDKHETPGQDGSGACGCCTCPRCDSNAHWTDFECIQLTGTDQQERWNQGGFGGISGE</sequence>
<name>A0ABT1I6C8_9PSEU</name>